<reference evidence="2" key="1">
    <citation type="submission" date="2017-03" db="EMBL/GenBank/DDBJ databases">
        <title>Phytopthora megakarya and P. palmivora, two closely related causual agents of cacao black pod achieved similar genome size and gene model numbers by different mechanisms.</title>
        <authorList>
            <person name="Ali S."/>
            <person name="Shao J."/>
            <person name="Larry D.J."/>
            <person name="Kronmiller B."/>
            <person name="Shen D."/>
            <person name="Strem M.D."/>
            <person name="Melnick R.L."/>
            <person name="Guiltinan M.J."/>
            <person name="Tyler B.M."/>
            <person name="Meinhardt L.W."/>
            <person name="Bailey B.A."/>
        </authorList>
    </citation>
    <scope>NUCLEOTIDE SEQUENCE [LARGE SCALE GENOMIC DNA]</scope>
    <source>
        <strain evidence="2">zdho120</strain>
    </source>
</reference>
<sequence>MQQGKTSAETTVSFERVWAIMQENERENLMRLQHFCRAGDHIMTRIPARKQENGPCVSKDPFVIKAVYDNGNVMLDTGTTISDKFFRGEPKLLIPAMSNAL</sequence>
<dbReference type="EMBL" id="NBNE01001769">
    <property type="protein sequence ID" value="OWZ12721.1"/>
    <property type="molecule type" value="Genomic_DNA"/>
</dbReference>
<gene>
    <name evidence="1" type="ORF">PHMEG_00014066</name>
</gene>
<dbReference type="AlphaFoldDB" id="A0A225W4Q2"/>
<proteinExistence type="predicted"/>
<comment type="caution">
    <text evidence="1">The sequence shown here is derived from an EMBL/GenBank/DDBJ whole genome shotgun (WGS) entry which is preliminary data.</text>
</comment>
<dbReference type="Proteomes" id="UP000198211">
    <property type="component" value="Unassembled WGS sequence"/>
</dbReference>
<organism evidence="1 2">
    <name type="scientific">Phytophthora megakarya</name>
    <dbReference type="NCBI Taxonomy" id="4795"/>
    <lineage>
        <taxon>Eukaryota</taxon>
        <taxon>Sar</taxon>
        <taxon>Stramenopiles</taxon>
        <taxon>Oomycota</taxon>
        <taxon>Peronosporomycetes</taxon>
        <taxon>Peronosporales</taxon>
        <taxon>Peronosporaceae</taxon>
        <taxon>Phytophthora</taxon>
    </lineage>
</organism>
<evidence type="ECO:0000313" key="2">
    <source>
        <dbReference type="Proteomes" id="UP000198211"/>
    </source>
</evidence>
<dbReference type="OrthoDB" id="43583at2759"/>
<protein>
    <submittedName>
        <fullName evidence="1">Uncharacterized protein</fullName>
    </submittedName>
</protein>
<keyword evidence="2" id="KW-1185">Reference proteome</keyword>
<evidence type="ECO:0000313" key="1">
    <source>
        <dbReference type="EMBL" id="OWZ12721.1"/>
    </source>
</evidence>
<name>A0A225W4Q2_9STRA</name>
<accession>A0A225W4Q2</accession>